<feature type="domain" description="MIP18 family-like" evidence="1">
    <location>
        <begin position="12"/>
        <end position="80"/>
    </location>
</feature>
<evidence type="ECO:0000259" key="1">
    <source>
        <dbReference type="Pfam" id="PF01883"/>
    </source>
</evidence>
<protein>
    <recommendedName>
        <fullName evidence="1">MIP18 family-like domain-containing protein</fullName>
    </recommendedName>
</protein>
<keyword evidence="3" id="KW-1185">Reference proteome</keyword>
<organism evidence="2 3">
    <name type="scientific">Rhizobium phaseoli</name>
    <dbReference type="NCBI Taxonomy" id="396"/>
    <lineage>
        <taxon>Bacteria</taxon>
        <taxon>Pseudomonadati</taxon>
        <taxon>Pseudomonadota</taxon>
        <taxon>Alphaproteobacteria</taxon>
        <taxon>Hyphomicrobiales</taxon>
        <taxon>Rhizobiaceae</taxon>
        <taxon>Rhizobium/Agrobacterium group</taxon>
        <taxon>Rhizobium</taxon>
    </lineage>
</organism>
<evidence type="ECO:0000313" key="3">
    <source>
        <dbReference type="Proteomes" id="UP000078551"/>
    </source>
</evidence>
<proteinExistence type="predicted"/>
<dbReference type="PANTHER" id="PTHR42831">
    <property type="entry name" value="FE-S PROTEIN MATURATION AUXILIARY FACTOR YITW"/>
    <property type="match status" value="1"/>
</dbReference>
<name>A0ABM6CGD7_9HYPH</name>
<gene>
    <name evidence="2" type="ORF">AMC81_PB00189</name>
</gene>
<dbReference type="Proteomes" id="UP000078551">
    <property type="component" value="Plasmid pRphaN771b"/>
</dbReference>
<geneLocation type="plasmid" evidence="2 3">
    <name>pRphaN771b</name>
</geneLocation>
<dbReference type="SUPFAM" id="SSF117916">
    <property type="entry name" value="Fe-S cluster assembly (FSCA) domain-like"/>
    <property type="match status" value="1"/>
</dbReference>
<dbReference type="InterPro" id="IPR002744">
    <property type="entry name" value="MIP18-like"/>
</dbReference>
<dbReference type="InterPro" id="IPR052339">
    <property type="entry name" value="Fe-S_Maturation_MIP18"/>
</dbReference>
<dbReference type="Pfam" id="PF01883">
    <property type="entry name" value="FeS_assembly_P"/>
    <property type="match status" value="1"/>
</dbReference>
<evidence type="ECO:0000313" key="2">
    <source>
        <dbReference type="EMBL" id="ANL87327.1"/>
    </source>
</evidence>
<accession>A0ABM6CGD7</accession>
<reference evidence="2 3" key="1">
    <citation type="submission" date="2015-11" db="EMBL/GenBank/DDBJ databases">
        <title>The limits of bacterial species coexistence and the symbiotic plasmid transference in sympatric Rhizobium populations.</title>
        <authorList>
            <person name="Perez-Carrascal O.M."/>
            <person name="VanInsberghe D."/>
            <person name="Juarez S."/>
            <person name="Polz M.F."/>
            <person name="Vinuesa P."/>
            <person name="Gonzalez V."/>
        </authorList>
    </citation>
    <scope>NUCLEOTIDE SEQUENCE [LARGE SCALE GENOMIC DNA]</scope>
    <source>
        <strain evidence="2 3">N771</strain>
        <plasmid evidence="2 3">pRphaN771b</plasmid>
    </source>
</reference>
<dbReference type="InterPro" id="IPR034904">
    <property type="entry name" value="FSCA_dom_sf"/>
</dbReference>
<sequence>MVPMPAHKISRSAILAALRGIEDPELGTDIVELGLIYAIGISEDGAVRIEMTTTTRFCPASAFIAEAVKARTDAIDGVSATVVEMVYDPAWSPEMMGRLPREYMRRPPRS</sequence>
<dbReference type="PANTHER" id="PTHR42831:SF1">
    <property type="entry name" value="FE-S PROTEIN MATURATION AUXILIARY FACTOR YITW"/>
    <property type="match status" value="1"/>
</dbReference>
<dbReference type="EMBL" id="CP013570">
    <property type="protein sequence ID" value="ANL87327.1"/>
    <property type="molecule type" value="Genomic_DNA"/>
</dbReference>
<keyword evidence="2" id="KW-0614">Plasmid</keyword>
<dbReference type="Gene3D" id="3.30.300.130">
    <property type="entry name" value="Fe-S cluster assembly (FSCA)"/>
    <property type="match status" value="1"/>
</dbReference>